<keyword evidence="3" id="KW-1185">Reference proteome</keyword>
<accession>A0ABS4CLK2</accession>
<evidence type="ECO:0000256" key="1">
    <source>
        <dbReference type="SAM" id="MobiDB-lite"/>
    </source>
</evidence>
<proteinExistence type="predicted"/>
<gene>
    <name evidence="2" type="ORF">I6N96_14405</name>
</gene>
<organism evidence="2 3">
    <name type="scientific">Enterococcus larvae</name>
    <dbReference type="NCBI Taxonomy" id="2794352"/>
    <lineage>
        <taxon>Bacteria</taxon>
        <taxon>Bacillati</taxon>
        <taxon>Bacillota</taxon>
        <taxon>Bacilli</taxon>
        <taxon>Lactobacillales</taxon>
        <taxon>Enterococcaceae</taxon>
        <taxon>Enterococcus</taxon>
    </lineage>
</organism>
<evidence type="ECO:0000313" key="3">
    <source>
        <dbReference type="Proteomes" id="UP000673375"/>
    </source>
</evidence>
<feature type="compositionally biased region" description="Basic and acidic residues" evidence="1">
    <location>
        <begin position="285"/>
        <end position="299"/>
    </location>
</feature>
<dbReference type="EMBL" id="JAEDXU010000008">
    <property type="protein sequence ID" value="MBP1047474.1"/>
    <property type="molecule type" value="Genomic_DNA"/>
</dbReference>
<reference evidence="2 3" key="1">
    <citation type="submission" date="2020-12" db="EMBL/GenBank/DDBJ databases">
        <title>Vagococcus allomyrinae sp. nov. and Enterococcus lavae sp. nov., isolated from the larvae of Allomyrina dichotoma.</title>
        <authorList>
            <person name="Lee S.D."/>
        </authorList>
    </citation>
    <scope>NUCLEOTIDE SEQUENCE [LARGE SCALE GENOMIC DNA]</scope>
    <source>
        <strain evidence="2 3">BWM-S5</strain>
    </source>
</reference>
<comment type="caution">
    <text evidence="2">The sequence shown here is derived from an EMBL/GenBank/DDBJ whole genome shotgun (WGS) entry which is preliminary data.</text>
</comment>
<sequence length="513" mass="59295">MRKISKRSKKSDIEKKSVFLCKTVDPEFLGREIYADNVETPYNFYLIRELNLAKDYQNLAEGEAYFDAICDSWDAAEEFNKLVVKKIYIYVETELMYYTLLMGSFDPLNKEAKTELKQWLTDVAVEKDTQPLIHKGSSEIESAELNSVMKQMMEASNEMFRLRKMIGDLSETIGQARLEAKNQPLMSRSVHTIHLKRAQPLVIENPEISKEPVKKFEVKMEEAPTVEGEYSEEKEATIEIQQVTIEPTEQETEPEKKPIAGLSSKTVQEDILPVEEATASPSEVNADKTEPVKESSAEKLKRKNIENQIEKTVEVEEASEALTKAVEPELSEEEIKSRLLEKLVLARNKTRKRTPSNWPRFSKLMQDSHIVPAPKKIPNFSRSEMENLEDDIYLRFMNKRINIGKKKSRDQKKRLPQSELLSQISKAEYLSYSWGQVLKLRKEDVLICNRLSSAGLVSGLDDFLYDMKRTANRPSLFTRKVKCSVDKLRRLEGYVLMDQYMQKLSQISKEDYK</sequence>
<dbReference type="RefSeq" id="WP_209558257.1">
    <property type="nucleotide sequence ID" value="NZ_JAEDXU010000008.1"/>
</dbReference>
<evidence type="ECO:0000313" key="2">
    <source>
        <dbReference type="EMBL" id="MBP1047474.1"/>
    </source>
</evidence>
<feature type="region of interest" description="Disordered" evidence="1">
    <location>
        <begin position="275"/>
        <end position="299"/>
    </location>
</feature>
<name>A0ABS4CLK2_9ENTE</name>
<protein>
    <submittedName>
        <fullName evidence="2">Uncharacterized protein</fullName>
    </submittedName>
</protein>
<dbReference type="Proteomes" id="UP000673375">
    <property type="component" value="Unassembled WGS sequence"/>
</dbReference>